<feature type="transmembrane region" description="Helical" evidence="6">
    <location>
        <begin position="473"/>
        <end position="493"/>
    </location>
</feature>
<feature type="signal peptide" evidence="7">
    <location>
        <begin position="1"/>
        <end position="29"/>
    </location>
</feature>
<name>A0A3S0TZA9_9BACI</name>
<gene>
    <name evidence="8" type="ORF">ELQ35_15135</name>
</gene>
<keyword evidence="5 6" id="KW-0472">Membrane</keyword>
<feature type="transmembrane region" description="Helical" evidence="6">
    <location>
        <begin position="394"/>
        <end position="414"/>
    </location>
</feature>
<keyword evidence="7" id="KW-0732">Signal</keyword>
<feature type="chain" id="PRO_5018542465" description="FTR1 family iron permease" evidence="7">
    <location>
        <begin position="30"/>
        <end position="586"/>
    </location>
</feature>
<dbReference type="PANTHER" id="PTHR31632">
    <property type="entry name" value="IRON TRANSPORTER FTH1"/>
    <property type="match status" value="1"/>
</dbReference>
<feature type="transmembrane region" description="Helical" evidence="6">
    <location>
        <begin position="556"/>
        <end position="573"/>
    </location>
</feature>
<feature type="transmembrane region" description="Helical" evidence="6">
    <location>
        <begin position="500"/>
        <end position="520"/>
    </location>
</feature>
<evidence type="ECO:0000256" key="7">
    <source>
        <dbReference type="SAM" id="SignalP"/>
    </source>
</evidence>
<comment type="caution">
    <text evidence="8">The sequence shown here is derived from an EMBL/GenBank/DDBJ whole genome shotgun (WGS) entry which is preliminary data.</text>
</comment>
<keyword evidence="4 6" id="KW-1133">Transmembrane helix</keyword>
<reference evidence="8 9" key="1">
    <citation type="submission" date="2018-12" db="EMBL/GenBank/DDBJ databases">
        <title>Bacillus chawlae sp. nov., Bacillus glennii sp. nov., and Bacillus saganii sp. nov. Isolated from the Vehicle Assembly Building at Kennedy Space Center where the Viking Spacecraft were Assembled.</title>
        <authorList>
            <person name="Seuylemezian A."/>
            <person name="Vaishampayan P."/>
        </authorList>
    </citation>
    <scope>NUCLEOTIDE SEQUENCE [LARGE SCALE GENOMIC DNA]</scope>
    <source>
        <strain evidence="8 9">L5</strain>
    </source>
</reference>
<keyword evidence="9" id="KW-1185">Reference proteome</keyword>
<dbReference type="PANTHER" id="PTHR31632:SF2">
    <property type="entry name" value="PLASMA MEMBRANE IRON PERMEASE"/>
    <property type="match status" value="1"/>
</dbReference>
<evidence type="ECO:0000256" key="3">
    <source>
        <dbReference type="ARBA" id="ARBA00022692"/>
    </source>
</evidence>
<protein>
    <recommendedName>
        <fullName evidence="10">FTR1 family iron permease</fullName>
    </recommendedName>
</protein>
<evidence type="ECO:0000313" key="9">
    <source>
        <dbReference type="Proteomes" id="UP000267430"/>
    </source>
</evidence>
<dbReference type="RefSeq" id="WP_126865695.1">
    <property type="nucleotide sequence ID" value="NZ_JAUSTX010000015.1"/>
</dbReference>
<dbReference type="EMBL" id="RYZZ01000021">
    <property type="protein sequence ID" value="RUQ27660.1"/>
    <property type="molecule type" value="Genomic_DNA"/>
</dbReference>
<dbReference type="Proteomes" id="UP000267430">
    <property type="component" value="Unassembled WGS sequence"/>
</dbReference>
<accession>A0A3S0TZA9</accession>
<evidence type="ECO:0000256" key="1">
    <source>
        <dbReference type="ARBA" id="ARBA00004141"/>
    </source>
</evidence>
<feature type="transmembrane region" description="Helical" evidence="6">
    <location>
        <begin position="322"/>
        <end position="348"/>
    </location>
</feature>
<comment type="subcellular location">
    <subcellularLocation>
        <location evidence="1">Membrane</location>
        <topology evidence="1">Multi-pass membrane protein</topology>
    </subcellularLocation>
</comment>
<evidence type="ECO:0000313" key="8">
    <source>
        <dbReference type="EMBL" id="RUQ27660.1"/>
    </source>
</evidence>
<sequence>MRAVNRNRHLLMIIAFLMLFSFFMPHGQAAENHDELFVYIGDSLMKAKEGDLEAVSKNIDSFDTEWKAIKKPDSKQAEAVDQNIEKVKKAIQKGDTEELNSPLSALSNSVVQYEKEQNPVDKEKEKKRLKALLPLLDEMASTVSAGDIAKVKSQYGGLLNKWTAAEKIVRIESVASYGEIEKYMALIRIAITQEPADQEKAATNIKELKRSINNFLSGNVKQARHASYSLSDVTQLLTDSMNSIEDQDLDTASSKLNEILNIWPMVEGDVKTRDNKLYSDVETKVPTAISFLESKKANTEEAKSIIEDLNDRLRPLTEKTSYSVWDAALILLREGLEALLIVATLLSFLKKVNQADKQKWIWFGVAAGLLSGAILAVIINMLFSQLNAASNREYIEGVTGIVAVIMMLTVGAWLHSKSNIGSWSRYINKQMGEAIATGNLFSFALISFLSIFREGAETIIFYTGMAPYMSLDQLLIGIGIALLILSIIGYLIIKYSVKIPISLFFTVATVLIYVVAFKILGMSIHSLQVSQAVATHTIHPFPFIEWLGLYPTWETLVPQIILLVIILIMTNWINRKNQTQTKEVPQ</sequence>
<evidence type="ECO:0000256" key="2">
    <source>
        <dbReference type="ARBA" id="ARBA00008333"/>
    </source>
</evidence>
<evidence type="ECO:0008006" key="10">
    <source>
        <dbReference type="Google" id="ProtNLM"/>
    </source>
</evidence>
<feature type="transmembrane region" description="Helical" evidence="6">
    <location>
        <begin position="360"/>
        <end position="382"/>
    </location>
</feature>
<dbReference type="InterPro" id="IPR004923">
    <property type="entry name" value="FTR1/Fip1/EfeU"/>
</dbReference>
<evidence type="ECO:0000256" key="4">
    <source>
        <dbReference type="ARBA" id="ARBA00022989"/>
    </source>
</evidence>
<proteinExistence type="inferred from homology"/>
<dbReference type="AlphaFoldDB" id="A0A3S0TZA9"/>
<dbReference type="OrthoDB" id="8215804at2"/>
<organism evidence="8 9">
    <name type="scientific">Peribacillus cavernae</name>
    <dbReference type="NCBI Taxonomy" id="1674310"/>
    <lineage>
        <taxon>Bacteria</taxon>
        <taxon>Bacillati</taxon>
        <taxon>Bacillota</taxon>
        <taxon>Bacilli</taxon>
        <taxon>Bacillales</taxon>
        <taxon>Bacillaceae</taxon>
        <taxon>Peribacillus</taxon>
    </lineage>
</organism>
<evidence type="ECO:0000256" key="5">
    <source>
        <dbReference type="ARBA" id="ARBA00023136"/>
    </source>
</evidence>
<dbReference type="Pfam" id="PF03239">
    <property type="entry name" value="FTR1"/>
    <property type="match status" value="1"/>
</dbReference>
<feature type="transmembrane region" description="Helical" evidence="6">
    <location>
        <begin position="434"/>
        <end position="453"/>
    </location>
</feature>
<evidence type="ECO:0000256" key="6">
    <source>
        <dbReference type="SAM" id="Phobius"/>
    </source>
</evidence>
<dbReference type="GO" id="GO:0033573">
    <property type="term" value="C:high-affinity iron permease complex"/>
    <property type="evidence" value="ECO:0007669"/>
    <property type="project" value="InterPro"/>
</dbReference>
<comment type="similarity">
    <text evidence="2">Belongs to the oxidase-dependent Fe transporter (OFeT) (TC 9.A.10.1) family.</text>
</comment>
<dbReference type="GO" id="GO:0015093">
    <property type="term" value="F:ferrous iron transmembrane transporter activity"/>
    <property type="evidence" value="ECO:0007669"/>
    <property type="project" value="TreeGrafter"/>
</dbReference>
<keyword evidence="3 6" id="KW-0812">Transmembrane</keyword>